<evidence type="ECO:0000313" key="2">
    <source>
        <dbReference type="EMBL" id="QNR25746.1"/>
    </source>
</evidence>
<name>A0A7H0VJ48_9FLAO</name>
<accession>A0A7H0VJ48</accession>
<reference evidence="2 3" key="1">
    <citation type="submission" date="2020-08" db="EMBL/GenBank/DDBJ databases">
        <title>Croceimicrobium hydrocarbonivorans gen. nov., sp. nov., a novel marine bacterium isolated from a bacterial consortium that degrades polyethylene terephthalate.</title>
        <authorList>
            <person name="Liu R."/>
        </authorList>
    </citation>
    <scope>NUCLEOTIDE SEQUENCE [LARGE SCALE GENOMIC DNA]</scope>
    <source>
        <strain evidence="2 3">A20-9</strain>
    </source>
</reference>
<sequence length="181" mass="21176">MQRTEIIPKIAGLFLVFLLLFHIGGNGLFFQIQRQQIRRAVKTRIKTGVPQKELHALKINNENTREFHWVNDHELRYNGSMYDVVREENRPSERILWCIEDREEEALFVQLDQICRLQYHSGPAKEERQMAQLMLSDLFLIFSGESLNYQLDSKLHPSLPGAFPLLEKYLGVETPPPEFPA</sequence>
<keyword evidence="1" id="KW-0812">Transmembrane</keyword>
<keyword evidence="3" id="KW-1185">Reference proteome</keyword>
<evidence type="ECO:0000313" key="3">
    <source>
        <dbReference type="Proteomes" id="UP000516305"/>
    </source>
</evidence>
<gene>
    <name evidence="2" type="ORF">H4K34_07860</name>
</gene>
<dbReference type="KEGG" id="chyd:H4K34_07860"/>
<keyword evidence="1" id="KW-1133">Transmembrane helix</keyword>
<organism evidence="2 3">
    <name type="scientific">Croceimicrobium hydrocarbonivorans</name>
    <dbReference type="NCBI Taxonomy" id="2761580"/>
    <lineage>
        <taxon>Bacteria</taxon>
        <taxon>Pseudomonadati</taxon>
        <taxon>Bacteroidota</taxon>
        <taxon>Flavobacteriia</taxon>
        <taxon>Flavobacteriales</taxon>
        <taxon>Owenweeksiaceae</taxon>
        <taxon>Croceimicrobium</taxon>
    </lineage>
</organism>
<keyword evidence="1" id="KW-0472">Membrane</keyword>
<protein>
    <submittedName>
        <fullName evidence="2">Uncharacterized protein</fullName>
    </submittedName>
</protein>
<dbReference type="EMBL" id="CP060139">
    <property type="protein sequence ID" value="QNR25746.1"/>
    <property type="molecule type" value="Genomic_DNA"/>
</dbReference>
<proteinExistence type="predicted"/>
<dbReference type="Proteomes" id="UP000516305">
    <property type="component" value="Chromosome"/>
</dbReference>
<dbReference type="RefSeq" id="WP_210760271.1">
    <property type="nucleotide sequence ID" value="NZ_CP060139.1"/>
</dbReference>
<feature type="transmembrane region" description="Helical" evidence="1">
    <location>
        <begin position="6"/>
        <end position="29"/>
    </location>
</feature>
<dbReference type="AlphaFoldDB" id="A0A7H0VJ48"/>
<evidence type="ECO:0000256" key="1">
    <source>
        <dbReference type="SAM" id="Phobius"/>
    </source>
</evidence>